<dbReference type="InterPro" id="IPR036822">
    <property type="entry name" value="CutC-like_dom_sf"/>
</dbReference>
<keyword evidence="2" id="KW-0963">Cytoplasm</keyword>
<dbReference type="GO" id="GO:0005737">
    <property type="term" value="C:cytoplasm"/>
    <property type="evidence" value="ECO:0007669"/>
    <property type="project" value="UniProtKB-SubCell"/>
</dbReference>
<dbReference type="GO" id="GO:0005507">
    <property type="term" value="F:copper ion binding"/>
    <property type="evidence" value="ECO:0007669"/>
    <property type="project" value="TreeGrafter"/>
</dbReference>
<dbReference type="OrthoDB" id="9815677at2"/>
<comment type="caution">
    <text evidence="2">Once thought to be involved in copper homeostasis, experiments in E.coli have shown this is not the case.</text>
</comment>
<accession>A0A543DJ47</accession>
<dbReference type="EMBL" id="VFPA01000003">
    <property type="protein sequence ID" value="TQM09265.1"/>
    <property type="molecule type" value="Genomic_DNA"/>
</dbReference>
<dbReference type="InterPro" id="IPR005627">
    <property type="entry name" value="CutC-like"/>
</dbReference>
<dbReference type="PANTHER" id="PTHR12598">
    <property type="entry name" value="COPPER HOMEOSTASIS PROTEIN CUTC"/>
    <property type="match status" value="1"/>
</dbReference>
<dbReference type="PANTHER" id="PTHR12598:SF0">
    <property type="entry name" value="COPPER HOMEOSTASIS PROTEIN CUTC HOMOLOG"/>
    <property type="match status" value="1"/>
</dbReference>
<dbReference type="AlphaFoldDB" id="A0A543DJ47"/>
<evidence type="ECO:0000256" key="1">
    <source>
        <dbReference type="ARBA" id="ARBA00007768"/>
    </source>
</evidence>
<organism evidence="3 4">
    <name type="scientific">Pseudonocardia kunmingensis</name>
    <dbReference type="NCBI Taxonomy" id="630975"/>
    <lineage>
        <taxon>Bacteria</taxon>
        <taxon>Bacillati</taxon>
        <taxon>Actinomycetota</taxon>
        <taxon>Actinomycetes</taxon>
        <taxon>Pseudonocardiales</taxon>
        <taxon>Pseudonocardiaceae</taxon>
        <taxon>Pseudonocardia</taxon>
    </lineage>
</organism>
<dbReference type="SUPFAM" id="SSF110395">
    <property type="entry name" value="CutC-like"/>
    <property type="match status" value="1"/>
</dbReference>
<evidence type="ECO:0000256" key="2">
    <source>
        <dbReference type="HAMAP-Rule" id="MF_00795"/>
    </source>
</evidence>
<gene>
    <name evidence="2" type="primary">cutC</name>
    <name evidence="3" type="ORF">FB558_5017</name>
</gene>
<evidence type="ECO:0000313" key="3">
    <source>
        <dbReference type="EMBL" id="TQM09265.1"/>
    </source>
</evidence>
<name>A0A543DJ47_9PSEU</name>
<evidence type="ECO:0000313" key="4">
    <source>
        <dbReference type="Proteomes" id="UP000315677"/>
    </source>
</evidence>
<comment type="similarity">
    <text evidence="1 2">Belongs to the CutC family.</text>
</comment>
<proteinExistence type="inferred from homology"/>
<dbReference type="Proteomes" id="UP000315677">
    <property type="component" value="Unassembled WGS sequence"/>
</dbReference>
<comment type="caution">
    <text evidence="3">The sequence shown here is derived from an EMBL/GenBank/DDBJ whole genome shotgun (WGS) entry which is preliminary data.</text>
</comment>
<comment type="subcellular location">
    <subcellularLocation>
        <location evidence="2">Cytoplasm</location>
    </subcellularLocation>
</comment>
<dbReference type="Gene3D" id="3.20.20.380">
    <property type="entry name" value="Copper homeostasis (CutC) domain"/>
    <property type="match status" value="1"/>
</dbReference>
<sequence length="250" mass="25010">MTLALELAVQDVRGIRVAARVRPERIELCTALALGGLTPPVGLVDAAVAARDAGGPGVHVLVRPRTGGFTYDQDELAVLLADCRTVAERGADGIVVGATTTDADGTPVLDLDVIARAADAAGGGLDVTVHRVVDTLPDPVAAVDALVGTGVRRVLTSGGAAAAPDGVPVLRSMVAAAAGRLEVMAGSGVTPESVPTLAATGVDAVHGSASRVHAAEPGVHLGSSPEAGRFASTDPELARRLLAAVREVRS</sequence>
<dbReference type="Pfam" id="PF03932">
    <property type="entry name" value="CutC"/>
    <property type="match status" value="1"/>
</dbReference>
<dbReference type="HAMAP" id="MF_00795">
    <property type="entry name" value="CutC"/>
    <property type="match status" value="1"/>
</dbReference>
<reference evidence="3 4" key="1">
    <citation type="submission" date="2019-06" db="EMBL/GenBank/DDBJ databases">
        <title>Sequencing the genomes of 1000 actinobacteria strains.</title>
        <authorList>
            <person name="Klenk H.-P."/>
        </authorList>
    </citation>
    <scope>NUCLEOTIDE SEQUENCE [LARGE SCALE GENOMIC DNA]</scope>
    <source>
        <strain evidence="3 4">DSM 45301</strain>
    </source>
</reference>
<protein>
    <recommendedName>
        <fullName evidence="2">PF03932 family protein CutC</fullName>
    </recommendedName>
</protein>
<keyword evidence="4" id="KW-1185">Reference proteome</keyword>
<dbReference type="RefSeq" id="WP_142057330.1">
    <property type="nucleotide sequence ID" value="NZ_VFPA01000003.1"/>
</dbReference>